<reference evidence="1 2" key="1">
    <citation type="submission" date="2018-08" db="EMBL/GenBank/DDBJ databases">
        <title>Genomic Encyclopedia of Type Strains, Phase IV (KMG-IV): sequencing the most valuable type-strain genomes for metagenomic binning, comparative biology and taxonomic classification.</title>
        <authorList>
            <person name="Goeker M."/>
        </authorList>
    </citation>
    <scope>NUCLEOTIDE SEQUENCE [LARGE SCALE GENOMIC DNA]</scope>
    <source>
        <strain evidence="1 2">DSM 23923</strain>
    </source>
</reference>
<dbReference type="GO" id="GO:0016787">
    <property type="term" value="F:hydrolase activity"/>
    <property type="evidence" value="ECO:0007669"/>
    <property type="project" value="UniProtKB-KW"/>
</dbReference>
<gene>
    <name evidence="1" type="ORF">DFR64_1143</name>
</gene>
<dbReference type="Proteomes" id="UP000256388">
    <property type="component" value="Unassembled WGS sequence"/>
</dbReference>
<dbReference type="RefSeq" id="WP_116224403.1">
    <property type="nucleotide sequence ID" value="NZ_AP018437.1"/>
</dbReference>
<evidence type="ECO:0000313" key="1">
    <source>
        <dbReference type="EMBL" id="REG11265.1"/>
    </source>
</evidence>
<dbReference type="InterPro" id="IPR011990">
    <property type="entry name" value="TPR-like_helical_dom_sf"/>
</dbReference>
<accession>A0A347ZS89</accession>
<proteinExistence type="predicted"/>
<dbReference type="EMBL" id="QUMS01000001">
    <property type="protein sequence ID" value="REG11265.1"/>
    <property type="molecule type" value="Genomic_DNA"/>
</dbReference>
<comment type="caution">
    <text evidence="1">The sequence shown here is derived from an EMBL/GenBank/DDBJ whole genome shotgun (WGS) entry which is preliminary data.</text>
</comment>
<organism evidence="1 2">
    <name type="scientific">Pelolinea submarina</name>
    <dbReference type="NCBI Taxonomy" id="913107"/>
    <lineage>
        <taxon>Bacteria</taxon>
        <taxon>Bacillati</taxon>
        <taxon>Chloroflexota</taxon>
        <taxon>Anaerolineae</taxon>
        <taxon>Anaerolineales</taxon>
        <taxon>Anaerolineaceae</taxon>
        <taxon>Pelolinea</taxon>
    </lineage>
</organism>
<name>A0A347ZS89_9CHLR</name>
<dbReference type="Gene3D" id="3.60.20.10">
    <property type="entry name" value="Glutamine Phosphoribosylpyrophosphate, subunit 1, domain 1"/>
    <property type="match status" value="1"/>
</dbReference>
<dbReference type="InterPro" id="IPR029055">
    <property type="entry name" value="Ntn_hydrolases_N"/>
</dbReference>
<keyword evidence="1" id="KW-0378">Hydrolase</keyword>
<evidence type="ECO:0000313" key="2">
    <source>
        <dbReference type="Proteomes" id="UP000256388"/>
    </source>
</evidence>
<dbReference type="PANTHER" id="PTHR39328:SF1">
    <property type="entry name" value="BLL2871 PROTEIN"/>
    <property type="match status" value="1"/>
</dbReference>
<protein>
    <submittedName>
        <fullName evidence="1">Putative Ntn-hydrolase superfamily protein</fullName>
    </submittedName>
</protein>
<dbReference type="InterPro" id="IPR010430">
    <property type="entry name" value="DUF1028"/>
</dbReference>
<sequence>MAFLHTYSIVARDEKTGQLGVAVQSHWFAVGSLCPWVEAGVGAIATQSMTEPAYGPRGLEALRSGKPARQVLEELLAIDEGRELRQVAIVDAQGQIAVHTGGRCISAAGHQTGEGFSVQANMMLNASVWPAMAAAFEQAQGDLSLRMLAALQAAQTAGGDIRGQQSACMLIADSIKSDQPLEHLLVDVRVDDSAQPLVELERLLNIQRAYNLMNQGDALLAEDEIKGALEKYGQAAALAPDIDELPFWQAVTLADMGKVEEALPIFAQVFKQNPNWAELVQRLPASELLRDDPLMMQRILSMKE</sequence>
<dbReference type="PANTHER" id="PTHR39328">
    <property type="entry name" value="BLL2871 PROTEIN"/>
    <property type="match status" value="1"/>
</dbReference>
<dbReference type="OrthoDB" id="9790012at2"/>
<dbReference type="AlphaFoldDB" id="A0A347ZS89"/>
<keyword evidence="2" id="KW-1185">Reference proteome</keyword>
<dbReference type="SUPFAM" id="SSF56235">
    <property type="entry name" value="N-terminal nucleophile aminohydrolases (Ntn hydrolases)"/>
    <property type="match status" value="1"/>
</dbReference>
<dbReference type="SUPFAM" id="SSF48452">
    <property type="entry name" value="TPR-like"/>
    <property type="match status" value="1"/>
</dbReference>
<dbReference type="Pfam" id="PF06267">
    <property type="entry name" value="DUF1028"/>
    <property type="match status" value="1"/>
</dbReference>